<dbReference type="GO" id="GO:0004553">
    <property type="term" value="F:hydrolase activity, hydrolyzing O-glycosyl compounds"/>
    <property type="evidence" value="ECO:0007669"/>
    <property type="project" value="InterPro"/>
</dbReference>
<dbReference type="SUPFAM" id="SSF75005">
    <property type="entry name" value="Arabinanase/levansucrase/invertase"/>
    <property type="match status" value="1"/>
</dbReference>
<organism evidence="8">
    <name type="scientific">Kwoniella dejecticola CBS 10117</name>
    <dbReference type="NCBI Taxonomy" id="1296121"/>
    <lineage>
        <taxon>Eukaryota</taxon>
        <taxon>Fungi</taxon>
        <taxon>Dikarya</taxon>
        <taxon>Basidiomycota</taxon>
        <taxon>Agaricomycotina</taxon>
        <taxon>Tremellomycetes</taxon>
        <taxon>Tremellales</taxon>
        <taxon>Cryptococcaceae</taxon>
        <taxon>Kwoniella</taxon>
    </lineage>
</organism>
<dbReference type="InterPro" id="IPR006710">
    <property type="entry name" value="Glyco_hydro_43"/>
</dbReference>
<feature type="region of interest" description="Disordered" evidence="6">
    <location>
        <begin position="309"/>
        <end position="334"/>
    </location>
</feature>
<protein>
    <submittedName>
        <fullName evidence="8">Uncharacterized protein</fullName>
    </submittedName>
</protein>
<keyword evidence="2 7" id="KW-0732">Signal</keyword>
<dbReference type="KEGG" id="kdj:28965459"/>
<dbReference type="AlphaFoldDB" id="A0A1A6ABW3"/>
<reference evidence="9" key="3">
    <citation type="submission" date="2024-02" db="EMBL/GenBank/DDBJ databases">
        <title>Comparative genomics of Cryptococcus and Kwoniella reveals pathogenesis evolution and contrasting modes of karyotype evolution via chromosome fusion or intercentromeric recombination.</title>
        <authorList>
            <person name="Coelho M.A."/>
            <person name="David-Palma M."/>
            <person name="Shea T."/>
            <person name="Bowers K."/>
            <person name="McGinley-Smith S."/>
            <person name="Mohammad A.W."/>
            <person name="Gnirke A."/>
            <person name="Yurkov A.M."/>
            <person name="Nowrousian M."/>
            <person name="Sun S."/>
            <person name="Cuomo C.A."/>
            <person name="Heitman J."/>
        </authorList>
    </citation>
    <scope>NUCLEOTIDE SEQUENCE</scope>
    <source>
        <strain evidence="9">CBS 10117</strain>
    </source>
</reference>
<evidence type="ECO:0000256" key="1">
    <source>
        <dbReference type="ARBA" id="ARBA00009865"/>
    </source>
</evidence>
<dbReference type="RefSeq" id="XP_018265394.1">
    <property type="nucleotide sequence ID" value="XM_018405113.1"/>
</dbReference>
<dbReference type="STRING" id="1296121.A0A1A6ABW3"/>
<dbReference type="PANTHER" id="PTHR43817:SF1">
    <property type="entry name" value="HYDROLASE, FAMILY 43, PUTATIVE (AFU_ORTHOLOGUE AFUA_3G01660)-RELATED"/>
    <property type="match status" value="1"/>
</dbReference>
<dbReference type="EMBL" id="CP144531">
    <property type="protein sequence ID" value="WWC59544.1"/>
    <property type="molecule type" value="Genomic_DNA"/>
</dbReference>
<reference evidence="8" key="1">
    <citation type="submission" date="2013-07" db="EMBL/GenBank/DDBJ databases">
        <title>The Genome Sequence of Cryptococcus dejecticola CBS10117.</title>
        <authorList>
            <consortium name="The Broad Institute Genome Sequencing Platform"/>
            <person name="Cuomo C."/>
            <person name="Litvintseva A."/>
            <person name="Chen Y."/>
            <person name="Heitman J."/>
            <person name="Sun S."/>
            <person name="Springer D."/>
            <person name="Dromer F."/>
            <person name="Young S.K."/>
            <person name="Zeng Q."/>
            <person name="Gargeya S."/>
            <person name="Fitzgerald M."/>
            <person name="Abouelleil A."/>
            <person name="Alvarado L."/>
            <person name="Berlin A.M."/>
            <person name="Chapman S.B."/>
            <person name="Dewar J."/>
            <person name="Goldberg J."/>
            <person name="Griggs A."/>
            <person name="Gujja S."/>
            <person name="Hansen M."/>
            <person name="Howarth C."/>
            <person name="Imamovic A."/>
            <person name="Larimer J."/>
            <person name="McCowan C."/>
            <person name="Murphy C."/>
            <person name="Pearson M."/>
            <person name="Priest M."/>
            <person name="Roberts A."/>
            <person name="Saif S."/>
            <person name="Shea T."/>
            <person name="Sykes S."/>
            <person name="Wortman J."/>
            <person name="Nusbaum C."/>
            <person name="Birren B."/>
        </authorList>
    </citation>
    <scope>NUCLEOTIDE SEQUENCE [LARGE SCALE GENOMIC DNA]</scope>
    <source>
        <strain evidence="8">CBS 10117</strain>
    </source>
</reference>
<dbReference type="EMBL" id="KI894028">
    <property type="protein sequence ID" value="OBR87552.1"/>
    <property type="molecule type" value="Genomic_DNA"/>
</dbReference>
<sequence>MLFTTSFINLALLGFASAAKFTNPLRKSGPDPFIVYDHDTSSYLFMQTTGNGLRVTKGPTLDGIRDFGNEKLVFQNQNMKDKPSVWAGEIHKIDGNWYIYYSHADAVWVVSGGSDPVGEYRDPVRLYDRGWSLDNTVLKVGGKNYLVFSCHSKDVSDNTIGGSSICISPLVSPTKINQDQVTVISRPEEAWEQSGGNTNEGPQPLYWAGQVYITYSASFCSTPDYSLGLVHLTGDDPMDAASWTKKKDEPVFHSGNGYYGPGHNGMFISPDGTELWNVYHATFHPEGQCGDDRSTFAMKVDTTNGLNFGSPVTPGEYTAPSGEGGDSSTAQKGASNATTAQADIVGVTGATIIKSAVATSKFVDTLAVTAPTVIGAVQAAVTGGSETEGTKCKAKRSRSRLVVRYDY</sequence>
<keyword evidence="10" id="KW-1185">Reference proteome</keyword>
<dbReference type="VEuPathDB" id="FungiDB:I303_01760"/>
<accession>A0A1A6ABW3</accession>
<feature type="signal peptide" evidence="7">
    <location>
        <begin position="1"/>
        <end position="18"/>
    </location>
</feature>
<comment type="similarity">
    <text evidence="1 5">Belongs to the glycosyl hydrolase 43 family.</text>
</comment>
<evidence type="ECO:0000256" key="3">
    <source>
        <dbReference type="ARBA" id="ARBA00022801"/>
    </source>
</evidence>
<evidence type="ECO:0000313" key="8">
    <source>
        <dbReference type="EMBL" id="OBR87552.1"/>
    </source>
</evidence>
<dbReference type="GO" id="GO:0005975">
    <property type="term" value="P:carbohydrate metabolic process"/>
    <property type="evidence" value="ECO:0007669"/>
    <property type="project" value="InterPro"/>
</dbReference>
<evidence type="ECO:0000256" key="4">
    <source>
        <dbReference type="ARBA" id="ARBA00023295"/>
    </source>
</evidence>
<feature type="chain" id="PRO_5008342282" evidence="7">
    <location>
        <begin position="19"/>
        <end position="407"/>
    </location>
</feature>
<dbReference type="InterPro" id="IPR023296">
    <property type="entry name" value="Glyco_hydro_beta-prop_sf"/>
</dbReference>
<evidence type="ECO:0000256" key="2">
    <source>
        <dbReference type="ARBA" id="ARBA00022729"/>
    </source>
</evidence>
<dbReference type="GeneID" id="28965459"/>
<keyword evidence="4 5" id="KW-0326">Glycosidase</keyword>
<dbReference type="Gene3D" id="2.115.10.20">
    <property type="entry name" value="Glycosyl hydrolase domain, family 43"/>
    <property type="match status" value="1"/>
</dbReference>
<gene>
    <name evidence="8" type="ORF">I303_01760</name>
    <name evidence="9" type="ORF">I303_102100</name>
</gene>
<proteinExistence type="inferred from homology"/>
<dbReference type="Pfam" id="PF04616">
    <property type="entry name" value="Glyco_hydro_43"/>
    <property type="match status" value="1"/>
</dbReference>
<evidence type="ECO:0000313" key="9">
    <source>
        <dbReference type="EMBL" id="WWC59544.1"/>
    </source>
</evidence>
<evidence type="ECO:0000256" key="7">
    <source>
        <dbReference type="SAM" id="SignalP"/>
    </source>
</evidence>
<name>A0A1A6ABW3_9TREE</name>
<dbReference type="PANTHER" id="PTHR43817">
    <property type="entry name" value="GLYCOSYL HYDROLASE"/>
    <property type="match status" value="1"/>
</dbReference>
<dbReference type="CDD" id="cd18820">
    <property type="entry name" value="GH43_LbAraf43-like"/>
    <property type="match status" value="1"/>
</dbReference>
<keyword evidence="3 5" id="KW-0378">Hydrolase</keyword>
<evidence type="ECO:0000256" key="6">
    <source>
        <dbReference type="SAM" id="MobiDB-lite"/>
    </source>
</evidence>
<reference evidence="9" key="2">
    <citation type="submission" date="2013-07" db="EMBL/GenBank/DDBJ databases">
        <authorList>
            <consortium name="The Broad Institute Genome Sequencing Platform"/>
            <person name="Cuomo C."/>
            <person name="Litvintseva A."/>
            <person name="Chen Y."/>
            <person name="Heitman J."/>
            <person name="Sun S."/>
            <person name="Springer D."/>
            <person name="Dromer F."/>
            <person name="Young S.K."/>
            <person name="Zeng Q."/>
            <person name="Gargeya S."/>
            <person name="Fitzgerald M."/>
            <person name="Abouelleil A."/>
            <person name="Alvarado L."/>
            <person name="Berlin A.M."/>
            <person name="Chapman S.B."/>
            <person name="Dewar J."/>
            <person name="Goldberg J."/>
            <person name="Griggs A."/>
            <person name="Gujja S."/>
            <person name="Hansen M."/>
            <person name="Howarth C."/>
            <person name="Imamovic A."/>
            <person name="Larimer J."/>
            <person name="McCowan C."/>
            <person name="Murphy C."/>
            <person name="Pearson M."/>
            <person name="Priest M."/>
            <person name="Roberts A."/>
            <person name="Saif S."/>
            <person name="Shea T."/>
            <person name="Sykes S."/>
            <person name="Wortman J."/>
            <person name="Nusbaum C."/>
            <person name="Birren B."/>
        </authorList>
    </citation>
    <scope>NUCLEOTIDE SEQUENCE</scope>
    <source>
        <strain evidence="9">CBS 10117</strain>
    </source>
</reference>
<evidence type="ECO:0000313" key="10">
    <source>
        <dbReference type="Proteomes" id="UP000078595"/>
    </source>
</evidence>
<dbReference type="Proteomes" id="UP000078595">
    <property type="component" value="Chromosome 2"/>
</dbReference>
<dbReference type="OrthoDB" id="272289at2759"/>
<evidence type="ECO:0000256" key="5">
    <source>
        <dbReference type="RuleBase" id="RU361187"/>
    </source>
</evidence>